<evidence type="ECO:0000313" key="3">
    <source>
        <dbReference type="Proteomes" id="UP000006038"/>
    </source>
</evidence>
<reference evidence="2" key="2">
    <citation type="submission" date="2013-04" db="UniProtKB">
        <authorList>
            <consortium name="EnsemblPlants"/>
        </authorList>
    </citation>
    <scope>IDENTIFICATION</scope>
</reference>
<evidence type="ECO:0000313" key="2">
    <source>
        <dbReference type="EnsemblPlants" id="OB01G16390.1"/>
    </source>
</evidence>
<organism evidence="2">
    <name type="scientific">Oryza brachyantha</name>
    <name type="common">malo sina</name>
    <dbReference type="NCBI Taxonomy" id="4533"/>
    <lineage>
        <taxon>Eukaryota</taxon>
        <taxon>Viridiplantae</taxon>
        <taxon>Streptophyta</taxon>
        <taxon>Embryophyta</taxon>
        <taxon>Tracheophyta</taxon>
        <taxon>Spermatophyta</taxon>
        <taxon>Magnoliopsida</taxon>
        <taxon>Liliopsida</taxon>
        <taxon>Poales</taxon>
        <taxon>Poaceae</taxon>
        <taxon>BOP clade</taxon>
        <taxon>Oryzoideae</taxon>
        <taxon>Oryzeae</taxon>
        <taxon>Oryzinae</taxon>
        <taxon>Oryza</taxon>
    </lineage>
</organism>
<keyword evidence="1" id="KW-1133">Transmembrane helix</keyword>
<proteinExistence type="predicted"/>
<dbReference type="OMA" id="FGICQIN"/>
<evidence type="ECO:0000256" key="1">
    <source>
        <dbReference type="SAM" id="Phobius"/>
    </source>
</evidence>
<protein>
    <submittedName>
        <fullName evidence="2">Uncharacterized protein</fullName>
    </submittedName>
</protein>
<keyword evidence="1" id="KW-0812">Transmembrane</keyword>
<dbReference type="Gramene" id="OB01G16390.1">
    <property type="protein sequence ID" value="OB01G16390.1"/>
    <property type="gene ID" value="OB01G16390"/>
</dbReference>
<keyword evidence="1" id="KW-0472">Membrane</keyword>
<sequence length="74" mass="7772">EPYLSHSSGSLKASILTDSKPAFSALLIATVATGIPFGICQINKRESVPCKDEVLMGTPITGTEVNEATIPEPK</sequence>
<keyword evidence="3" id="KW-1185">Reference proteome</keyword>
<dbReference type="EnsemblPlants" id="OB01G16390.1">
    <property type="protein sequence ID" value="OB01G16390.1"/>
    <property type="gene ID" value="OB01G16390"/>
</dbReference>
<feature type="transmembrane region" description="Helical" evidence="1">
    <location>
        <begin position="22"/>
        <end position="42"/>
    </location>
</feature>
<accession>J3KXD3</accession>
<dbReference type="Proteomes" id="UP000006038">
    <property type="component" value="Chromosome 1"/>
</dbReference>
<dbReference type="HOGENOM" id="CLU_2695123_0_0_1"/>
<reference evidence="2" key="1">
    <citation type="journal article" date="2013" name="Nat. Commun.">
        <title>Whole-genome sequencing of Oryza brachyantha reveals mechanisms underlying Oryza genome evolution.</title>
        <authorList>
            <person name="Chen J."/>
            <person name="Huang Q."/>
            <person name="Gao D."/>
            <person name="Wang J."/>
            <person name="Lang Y."/>
            <person name="Liu T."/>
            <person name="Li B."/>
            <person name="Bai Z."/>
            <person name="Luis Goicoechea J."/>
            <person name="Liang C."/>
            <person name="Chen C."/>
            <person name="Zhang W."/>
            <person name="Sun S."/>
            <person name="Liao Y."/>
            <person name="Zhang X."/>
            <person name="Yang L."/>
            <person name="Song C."/>
            <person name="Wang M."/>
            <person name="Shi J."/>
            <person name="Liu G."/>
            <person name="Liu J."/>
            <person name="Zhou H."/>
            <person name="Zhou W."/>
            <person name="Yu Q."/>
            <person name="An N."/>
            <person name="Chen Y."/>
            <person name="Cai Q."/>
            <person name="Wang B."/>
            <person name="Liu B."/>
            <person name="Min J."/>
            <person name="Huang Y."/>
            <person name="Wu H."/>
            <person name="Li Z."/>
            <person name="Zhang Y."/>
            <person name="Yin Y."/>
            <person name="Song W."/>
            <person name="Jiang J."/>
            <person name="Jackson S.A."/>
            <person name="Wing R.A."/>
            <person name="Wang J."/>
            <person name="Chen M."/>
        </authorList>
    </citation>
    <scope>NUCLEOTIDE SEQUENCE [LARGE SCALE GENOMIC DNA]</scope>
    <source>
        <strain evidence="2">cv. IRGC 101232</strain>
    </source>
</reference>
<name>J3KXD3_ORYBR</name>
<dbReference type="AlphaFoldDB" id="J3KXD3"/>